<evidence type="ECO:0000256" key="6">
    <source>
        <dbReference type="ARBA" id="ARBA00029924"/>
    </source>
</evidence>
<dbReference type="Proteomes" id="UP000182360">
    <property type="component" value="Unassembled WGS sequence"/>
</dbReference>
<evidence type="ECO:0000256" key="2">
    <source>
        <dbReference type="ARBA" id="ARBA00012418"/>
    </source>
</evidence>
<dbReference type="EMBL" id="FOFU01000009">
    <property type="protein sequence ID" value="SEQ70924.1"/>
    <property type="molecule type" value="Genomic_DNA"/>
</dbReference>
<dbReference type="GO" id="GO:0003899">
    <property type="term" value="F:DNA-directed RNA polymerase activity"/>
    <property type="evidence" value="ECO:0007669"/>
    <property type="project" value="UniProtKB-EC"/>
</dbReference>
<dbReference type="EC" id="2.7.7.6" evidence="2"/>
<dbReference type="OrthoDB" id="308369at2"/>
<name>A0A1H9I8M8_9SPIR</name>
<evidence type="ECO:0000256" key="4">
    <source>
        <dbReference type="ARBA" id="ARBA00022478"/>
    </source>
</evidence>
<keyword evidence="10" id="KW-1185">Reference proteome</keyword>
<dbReference type="GO" id="GO:0000428">
    <property type="term" value="C:DNA-directed RNA polymerase complex"/>
    <property type="evidence" value="ECO:0007669"/>
    <property type="project" value="UniProtKB-KW"/>
</dbReference>
<dbReference type="eggNOG" id="ENOG502ZVPX">
    <property type="taxonomic scope" value="Bacteria"/>
</dbReference>
<gene>
    <name evidence="9" type="ORF">SAMN04487977_10914</name>
</gene>
<keyword evidence="4 9" id="KW-0240">DNA-directed RNA polymerase</keyword>
<accession>A0A1H9I8M8</accession>
<evidence type="ECO:0000313" key="9">
    <source>
        <dbReference type="EMBL" id="SEQ70924.1"/>
    </source>
</evidence>
<organism evidence="9 10">
    <name type="scientific">Treponema bryantii</name>
    <dbReference type="NCBI Taxonomy" id="163"/>
    <lineage>
        <taxon>Bacteria</taxon>
        <taxon>Pseudomonadati</taxon>
        <taxon>Spirochaetota</taxon>
        <taxon>Spirochaetia</taxon>
        <taxon>Spirochaetales</taxon>
        <taxon>Treponemataceae</taxon>
        <taxon>Treponema</taxon>
    </lineage>
</organism>
<evidence type="ECO:0000256" key="7">
    <source>
        <dbReference type="ARBA" id="ARBA00030998"/>
    </source>
</evidence>
<dbReference type="AlphaFoldDB" id="A0A1H9I8M8"/>
<dbReference type="NCBIfam" id="NF001588">
    <property type="entry name" value="PRK00392.8-5"/>
    <property type="match status" value="1"/>
</dbReference>
<dbReference type="STRING" id="163.SAMN04487775_10296"/>
<dbReference type="SUPFAM" id="SSF63562">
    <property type="entry name" value="RPB6/omega subunit-like"/>
    <property type="match status" value="1"/>
</dbReference>
<dbReference type="Pfam" id="PF01192">
    <property type="entry name" value="RNA_pol_Rpb6"/>
    <property type="match status" value="1"/>
</dbReference>
<keyword evidence="5" id="KW-0804">Transcription</keyword>
<dbReference type="GO" id="GO:0006351">
    <property type="term" value="P:DNA-templated transcription"/>
    <property type="evidence" value="ECO:0007669"/>
    <property type="project" value="InterPro"/>
</dbReference>
<evidence type="ECO:0000313" key="10">
    <source>
        <dbReference type="Proteomes" id="UP000182360"/>
    </source>
</evidence>
<dbReference type="GO" id="GO:0003677">
    <property type="term" value="F:DNA binding"/>
    <property type="evidence" value="ECO:0007669"/>
    <property type="project" value="InterPro"/>
</dbReference>
<protein>
    <recommendedName>
        <fullName evidence="3">DNA-directed RNA polymerase subunit omega</fullName>
        <ecNumber evidence="2">2.7.7.6</ecNumber>
    </recommendedName>
    <alternativeName>
        <fullName evidence="7">RNA polymerase omega subunit</fullName>
    </alternativeName>
    <alternativeName>
        <fullName evidence="6">Transcriptase subunit omega</fullName>
    </alternativeName>
</protein>
<reference evidence="9 10" key="1">
    <citation type="submission" date="2016-10" db="EMBL/GenBank/DDBJ databases">
        <authorList>
            <person name="de Groot N.N."/>
        </authorList>
    </citation>
    <scope>NUCLEOTIDE SEQUENCE [LARGE SCALE GENOMIC DNA]</scope>
    <source>
        <strain evidence="9 10">B25</strain>
    </source>
</reference>
<comment type="similarity">
    <text evidence="1">Belongs to the RNA polymerase subunit omega family.</text>
</comment>
<sequence>MVFPLEQLVEFDENIYEITVAASLRAYQMAKVDDPEIAANQDKVVCAAAKQLFTKRVTYRIEHKD</sequence>
<dbReference type="InterPro" id="IPR006110">
    <property type="entry name" value="Pol_omega/Rpo6/RPB6"/>
</dbReference>
<dbReference type="RefSeq" id="WP_074644762.1">
    <property type="nucleotide sequence ID" value="NZ_AP025286.1"/>
</dbReference>
<evidence type="ECO:0000256" key="5">
    <source>
        <dbReference type="ARBA" id="ARBA00023163"/>
    </source>
</evidence>
<proteinExistence type="inferred from homology"/>
<evidence type="ECO:0000256" key="3">
    <source>
        <dbReference type="ARBA" id="ARBA00013725"/>
    </source>
</evidence>
<evidence type="ECO:0000256" key="1">
    <source>
        <dbReference type="ARBA" id="ARBA00006711"/>
    </source>
</evidence>
<comment type="catalytic activity">
    <reaction evidence="8">
        <text>RNA(n) + a ribonucleoside 5'-triphosphate = RNA(n+1) + diphosphate</text>
        <dbReference type="Rhea" id="RHEA:21248"/>
        <dbReference type="Rhea" id="RHEA-COMP:14527"/>
        <dbReference type="Rhea" id="RHEA-COMP:17342"/>
        <dbReference type="ChEBI" id="CHEBI:33019"/>
        <dbReference type="ChEBI" id="CHEBI:61557"/>
        <dbReference type="ChEBI" id="CHEBI:140395"/>
        <dbReference type="EC" id="2.7.7.6"/>
    </reaction>
</comment>
<evidence type="ECO:0000256" key="8">
    <source>
        <dbReference type="ARBA" id="ARBA00048552"/>
    </source>
</evidence>
<dbReference type="InterPro" id="IPR036161">
    <property type="entry name" value="RPB6/omega-like_sf"/>
</dbReference>